<gene>
    <name evidence="7" type="ORF">DES41_11632</name>
</gene>
<keyword evidence="5" id="KW-0732">Signal</keyword>
<keyword evidence="2" id="KW-0645">Protease</keyword>
<name>A0A368X8F0_9BURK</name>
<comment type="caution">
    <text evidence="7">The sequence shown here is derived from an EMBL/GenBank/DDBJ whole genome shotgun (WGS) entry which is preliminary data.</text>
</comment>
<keyword evidence="3" id="KW-0378">Hydrolase</keyword>
<dbReference type="PROSITE" id="PS51935">
    <property type="entry name" value="NLPC_P60"/>
    <property type="match status" value="1"/>
</dbReference>
<reference evidence="7 8" key="1">
    <citation type="submission" date="2018-07" db="EMBL/GenBank/DDBJ databases">
        <title>Genomic Encyclopedia of Type Strains, Phase IV (KMG-IV): sequencing the most valuable type-strain genomes for metagenomic binning, comparative biology and taxonomic classification.</title>
        <authorList>
            <person name="Goeker M."/>
        </authorList>
    </citation>
    <scope>NUCLEOTIDE SEQUENCE [LARGE SCALE GENOMIC DNA]</scope>
    <source>
        <strain evidence="7 8">DSM 21634</strain>
    </source>
</reference>
<evidence type="ECO:0000313" key="8">
    <source>
        <dbReference type="Proteomes" id="UP000252884"/>
    </source>
</evidence>
<dbReference type="Gene3D" id="3.90.1720.10">
    <property type="entry name" value="endopeptidase domain like (from Nostoc punctiforme)"/>
    <property type="match status" value="1"/>
</dbReference>
<evidence type="ECO:0000256" key="2">
    <source>
        <dbReference type="ARBA" id="ARBA00022670"/>
    </source>
</evidence>
<dbReference type="GO" id="GO:0008234">
    <property type="term" value="F:cysteine-type peptidase activity"/>
    <property type="evidence" value="ECO:0007669"/>
    <property type="project" value="UniProtKB-KW"/>
</dbReference>
<dbReference type="RefSeq" id="WP_211333159.1">
    <property type="nucleotide sequence ID" value="NZ_QPJK01000016.1"/>
</dbReference>
<keyword evidence="8" id="KW-1185">Reference proteome</keyword>
<evidence type="ECO:0000256" key="3">
    <source>
        <dbReference type="ARBA" id="ARBA00022801"/>
    </source>
</evidence>
<evidence type="ECO:0000256" key="4">
    <source>
        <dbReference type="ARBA" id="ARBA00022807"/>
    </source>
</evidence>
<evidence type="ECO:0000313" key="7">
    <source>
        <dbReference type="EMBL" id="RCW64125.1"/>
    </source>
</evidence>
<dbReference type="PANTHER" id="PTHR47053">
    <property type="entry name" value="MUREIN DD-ENDOPEPTIDASE MEPH-RELATED"/>
    <property type="match status" value="1"/>
</dbReference>
<dbReference type="PANTHER" id="PTHR47053:SF1">
    <property type="entry name" value="MUREIN DD-ENDOPEPTIDASE MEPH-RELATED"/>
    <property type="match status" value="1"/>
</dbReference>
<feature type="chain" id="PRO_5017066678" evidence="5">
    <location>
        <begin position="21"/>
        <end position="205"/>
    </location>
</feature>
<sequence length="205" mass="22098">MPRWTAVFILACCVASAAQAAPPESSLPAASPEMPADMQRALAERGLVRQTLGHIEQVGQTMRDTTSDLVGTAMGFLGVPYRRGGNSAESGFDCSGFVRAVYSQTVGLVLPRRANEQAAATDTIEKRDLQPGDLVFFNTMRRTFSHVGIYVGDGKFVHAPRSGAKVRVEDMDSSYWKRRFDGARRVETDTPLDASALTKLGAGGN</sequence>
<dbReference type="InterPro" id="IPR000064">
    <property type="entry name" value="NLP_P60_dom"/>
</dbReference>
<protein>
    <submittedName>
        <fullName evidence="7">NlpC/P60 family protein</fullName>
    </submittedName>
</protein>
<dbReference type="InterPro" id="IPR051202">
    <property type="entry name" value="Peptidase_C40"/>
</dbReference>
<dbReference type="InterPro" id="IPR038765">
    <property type="entry name" value="Papain-like_cys_pep_sf"/>
</dbReference>
<accession>A0A368X8F0</accession>
<evidence type="ECO:0000259" key="6">
    <source>
        <dbReference type="PROSITE" id="PS51935"/>
    </source>
</evidence>
<proteinExistence type="inferred from homology"/>
<feature type="domain" description="NlpC/P60" evidence="6">
    <location>
        <begin position="63"/>
        <end position="187"/>
    </location>
</feature>
<dbReference type="SUPFAM" id="SSF54001">
    <property type="entry name" value="Cysteine proteinases"/>
    <property type="match status" value="1"/>
</dbReference>
<evidence type="ECO:0000256" key="5">
    <source>
        <dbReference type="SAM" id="SignalP"/>
    </source>
</evidence>
<feature type="signal peptide" evidence="5">
    <location>
        <begin position="1"/>
        <end position="20"/>
    </location>
</feature>
<comment type="similarity">
    <text evidence="1">Belongs to the peptidase C40 family.</text>
</comment>
<dbReference type="GO" id="GO:0006508">
    <property type="term" value="P:proteolysis"/>
    <property type="evidence" value="ECO:0007669"/>
    <property type="project" value="UniProtKB-KW"/>
</dbReference>
<dbReference type="Proteomes" id="UP000252884">
    <property type="component" value="Unassembled WGS sequence"/>
</dbReference>
<dbReference type="Pfam" id="PF00877">
    <property type="entry name" value="NLPC_P60"/>
    <property type="match status" value="1"/>
</dbReference>
<evidence type="ECO:0000256" key="1">
    <source>
        <dbReference type="ARBA" id="ARBA00007074"/>
    </source>
</evidence>
<organism evidence="7 8">
    <name type="scientific">Pseudorhodoferax soli</name>
    <dbReference type="NCBI Taxonomy" id="545864"/>
    <lineage>
        <taxon>Bacteria</taxon>
        <taxon>Pseudomonadati</taxon>
        <taxon>Pseudomonadota</taxon>
        <taxon>Betaproteobacteria</taxon>
        <taxon>Burkholderiales</taxon>
        <taxon>Comamonadaceae</taxon>
    </lineage>
</organism>
<keyword evidence="4" id="KW-0788">Thiol protease</keyword>
<dbReference type="EMBL" id="QPJK01000016">
    <property type="protein sequence ID" value="RCW64125.1"/>
    <property type="molecule type" value="Genomic_DNA"/>
</dbReference>
<dbReference type="AlphaFoldDB" id="A0A368X8F0"/>